<sequence>MEGMDNIEVSRIVHHVATELDSMSWIDQETANQVSPIAEAVANMCTILFYQAETGLAKEDDFVVAKVALQEAIGMEEYND</sequence>
<proteinExistence type="predicted"/>
<organism evidence="1 2">
    <name type="scientific">Halomonas eurihalina</name>
    <dbReference type="NCBI Taxonomy" id="42566"/>
    <lineage>
        <taxon>Bacteria</taxon>
        <taxon>Pseudomonadati</taxon>
        <taxon>Pseudomonadota</taxon>
        <taxon>Gammaproteobacteria</taxon>
        <taxon>Oceanospirillales</taxon>
        <taxon>Halomonadaceae</taxon>
        <taxon>Halomonas</taxon>
    </lineage>
</organism>
<dbReference type="AlphaFoldDB" id="A0A5D9DD64"/>
<dbReference type="Proteomes" id="UP000324260">
    <property type="component" value="Unassembled WGS sequence"/>
</dbReference>
<dbReference type="EMBL" id="VTPU01000001">
    <property type="protein sequence ID" value="TZG41519.1"/>
    <property type="molecule type" value="Genomic_DNA"/>
</dbReference>
<dbReference type="OrthoDB" id="8480228at2"/>
<reference evidence="1 2" key="1">
    <citation type="submission" date="2019-08" db="EMBL/GenBank/DDBJ databases">
        <title>Draft Genome Sequence of Halomonas eurihalina Isolated from Preserved Hide-surface.</title>
        <authorList>
            <person name="Hussain S.A."/>
            <person name="Xu A."/>
            <person name="Sarker M."/>
            <person name="Sommers C."/>
        </authorList>
    </citation>
    <scope>NUCLEOTIDE SEQUENCE [LARGE SCALE GENOMIC DNA]</scope>
    <source>
        <strain evidence="1 2">MS1</strain>
    </source>
</reference>
<comment type="caution">
    <text evidence="1">The sequence shown here is derived from an EMBL/GenBank/DDBJ whole genome shotgun (WGS) entry which is preliminary data.</text>
</comment>
<accession>A0A5D9DD64</accession>
<name>A0A5D9DD64_HALER</name>
<evidence type="ECO:0000313" key="1">
    <source>
        <dbReference type="EMBL" id="TZG41519.1"/>
    </source>
</evidence>
<evidence type="ECO:0000313" key="2">
    <source>
        <dbReference type="Proteomes" id="UP000324260"/>
    </source>
</evidence>
<protein>
    <submittedName>
        <fullName evidence="1">Type I toxin-antitoxin system ptaRNA1 family toxin</fullName>
    </submittedName>
</protein>
<keyword evidence="2" id="KW-1185">Reference proteome</keyword>
<dbReference type="InterPro" id="IPR024640">
    <property type="entry name" value="Toxin-antitoxin_type_1_toxin"/>
</dbReference>
<dbReference type="Pfam" id="PF12703">
    <property type="entry name" value="ptaRNA1_toxin"/>
    <property type="match status" value="1"/>
</dbReference>
<gene>
    <name evidence="1" type="ORF">FZZ93_02325</name>
</gene>
<dbReference type="RefSeq" id="WP_149320710.1">
    <property type="nucleotide sequence ID" value="NZ_JARWAH010000001.1"/>
</dbReference>